<name>A0A498CB71_9MICO</name>
<comment type="catalytic activity">
    <reaction evidence="6">
        <text>2 superoxide + 2 H(+) = H2O2 + O2</text>
        <dbReference type="Rhea" id="RHEA:20696"/>
        <dbReference type="ChEBI" id="CHEBI:15378"/>
        <dbReference type="ChEBI" id="CHEBI:15379"/>
        <dbReference type="ChEBI" id="CHEBI:16240"/>
        <dbReference type="ChEBI" id="CHEBI:18421"/>
        <dbReference type="EC" id="1.15.1.1"/>
    </reaction>
</comment>
<feature type="binding site" evidence="5">
    <location>
        <position position="76"/>
    </location>
    <ligand>
        <name>Mn(2+)</name>
        <dbReference type="ChEBI" id="CHEBI:29035"/>
    </ligand>
</feature>
<dbReference type="InterPro" id="IPR036314">
    <property type="entry name" value="SOD_C_sf"/>
</dbReference>
<dbReference type="PIRSF" id="PIRSF000349">
    <property type="entry name" value="SODismutase"/>
    <property type="match status" value="1"/>
</dbReference>
<feature type="domain" description="Manganese/iron superoxide dismutase N-terminal" evidence="7">
    <location>
        <begin position="3"/>
        <end position="84"/>
    </location>
</feature>
<dbReference type="Proteomes" id="UP000273158">
    <property type="component" value="Unassembled WGS sequence"/>
</dbReference>
<feature type="domain" description="Manganese/iron superoxide dismutase C-terminal" evidence="8">
    <location>
        <begin position="94"/>
        <end position="196"/>
    </location>
</feature>
<keyword evidence="3 5" id="KW-0479">Metal-binding</keyword>
<sequence>MAKYTLPELPYDYAALEPSISGKIMELHHSKHHQAYVTGANTALEQLAEARESGNLANVNKLEKDLAFNLGGHVNHSIFWTNLAPAGNGGGGEPEGELRAAIDEFFGGFEKFQAHFTAAATGIQGSGWAVLSWDPIGAQLIIQQLFDQQSNTAQGTVPIFQLDMWEHAFYLDYLNVKADYVKAAWNIANWQNVAQRFETAREKTSGLLVLS</sequence>
<dbReference type="FunFam" id="1.10.287.990:FF:000001">
    <property type="entry name" value="Superoxide dismutase"/>
    <property type="match status" value="1"/>
</dbReference>
<evidence type="ECO:0000259" key="7">
    <source>
        <dbReference type="Pfam" id="PF00081"/>
    </source>
</evidence>
<dbReference type="SUPFAM" id="SSF54719">
    <property type="entry name" value="Fe,Mn superoxide dismutase (SOD), C-terminal domain"/>
    <property type="match status" value="1"/>
</dbReference>
<dbReference type="InterPro" id="IPR036324">
    <property type="entry name" value="Mn/Fe_SOD_N_sf"/>
</dbReference>
<evidence type="ECO:0000256" key="3">
    <source>
        <dbReference type="ARBA" id="ARBA00022723"/>
    </source>
</evidence>
<dbReference type="FunFam" id="3.55.40.20:FF:000004">
    <property type="entry name" value="Superoxide dismutase [Fe]"/>
    <property type="match status" value="1"/>
</dbReference>
<dbReference type="InterPro" id="IPR019832">
    <property type="entry name" value="Mn/Fe_SOD_C"/>
</dbReference>
<gene>
    <name evidence="9" type="ORF">C7474_1768</name>
</gene>
<dbReference type="EMBL" id="RCDB01000002">
    <property type="protein sequence ID" value="RLK49608.1"/>
    <property type="molecule type" value="Genomic_DNA"/>
</dbReference>
<dbReference type="InterPro" id="IPR050265">
    <property type="entry name" value="Fe/Mn_Superoxide_Dismutase"/>
</dbReference>
<dbReference type="PANTHER" id="PTHR11404">
    <property type="entry name" value="SUPEROXIDE DISMUTASE 2"/>
    <property type="match status" value="1"/>
</dbReference>
<keyword evidence="10" id="KW-1185">Reference proteome</keyword>
<keyword evidence="4 6" id="KW-0560">Oxidoreductase</keyword>
<dbReference type="OrthoDB" id="9803125at2"/>
<dbReference type="GO" id="GO:0004784">
    <property type="term" value="F:superoxide dismutase activity"/>
    <property type="evidence" value="ECO:0007669"/>
    <property type="project" value="UniProtKB-EC"/>
</dbReference>
<dbReference type="SUPFAM" id="SSF46609">
    <property type="entry name" value="Fe,Mn superoxide dismutase (SOD), N-terminal domain"/>
    <property type="match status" value="1"/>
</dbReference>
<evidence type="ECO:0000313" key="9">
    <source>
        <dbReference type="EMBL" id="RLK49608.1"/>
    </source>
</evidence>
<dbReference type="PRINTS" id="PR01703">
    <property type="entry name" value="MNSODISMTASE"/>
</dbReference>
<feature type="binding site" evidence="5">
    <location>
        <position position="167"/>
    </location>
    <ligand>
        <name>Mn(2+)</name>
        <dbReference type="ChEBI" id="CHEBI:29035"/>
    </ligand>
</feature>
<comment type="caution">
    <text evidence="9">The sequence shown here is derived from an EMBL/GenBank/DDBJ whole genome shotgun (WGS) entry which is preliminary data.</text>
</comment>
<dbReference type="InterPro" id="IPR019831">
    <property type="entry name" value="Mn/Fe_SOD_N"/>
</dbReference>
<evidence type="ECO:0000313" key="10">
    <source>
        <dbReference type="Proteomes" id="UP000273158"/>
    </source>
</evidence>
<dbReference type="InterPro" id="IPR001189">
    <property type="entry name" value="Mn/Fe_SOD"/>
</dbReference>
<dbReference type="GO" id="GO:0046872">
    <property type="term" value="F:metal ion binding"/>
    <property type="evidence" value="ECO:0007669"/>
    <property type="project" value="UniProtKB-KW"/>
</dbReference>
<evidence type="ECO:0000256" key="6">
    <source>
        <dbReference type="RuleBase" id="RU000414"/>
    </source>
</evidence>
<dbReference type="RefSeq" id="WP_121058990.1">
    <property type="nucleotide sequence ID" value="NZ_RCDB01000002.1"/>
</dbReference>
<accession>A0A498CB71</accession>
<dbReference type="Pfam" id="PF00081">
    <property type="entry name" value="Sod_Fe_N"/>
    <property type="match status" value="1"/>
</dbReference>
<dbReference type="PROSITE" id="PS00088">
    <property type="entry name" value="SOD_MN"/>
    <property type="match status" value="1"/>
</dbReference>
<comment type="similarity">
    <text evidence="1 6">Belongs to the iron/manganese superoxide dismutase family.</text>
</comment>
<evidence type="ECO:0000256" key="2">
    <source>
        <dbReference type="ARBA" id="ARBA00012682"/>
    </source>
</evidence>
<dbReference type="Pfam" id="PF02777">
    <property type="entry name" value="Sod_Fe_C"/>
    <property type="match status" value="1"/>
</dbReference>
<dbReference type="InterPro" id="IPR019833">
    <property type="entry name" value="Mn/Fe_SOD_BS"/>
</dbReference>
<evidence type="ECO:0000259" key="8">
    <source>
        <dbReference type="Pfam" id="PF02777"/>
    </source>
</evidence>
<dbReference type="AlphaFoldDB" id="A0A498CB71"/>
<evidence type="ECO:0000256" key="5">
    <source>
        <dbReference type="PIRSR" id="PIRSR000349-1"/>
    </source>
</evidence>
<protein>
    <recommendedName>
        <fullName evidence="2 6">Superoxide dismutase</fullName>
        <ecNumber evidence="2 6">1.15.1.1</ecNumber>
    </recommendedName>
</protein>
<reference evidence="9 10" key="1">
    <citation type="journal article" date="2015" name="Stand. Genomic Sci.">
        <title>Genomic Encyclopedia of Bacterial and Archaeal Type Strains, Phase III: the genomes of soil and plant-associated and newly described type strains.</title>
        <authorList>
            <person name="Whitman W.B."/>
            <person name="Woyke T."/>
            <person name="Klenk H.P."/>
            <person name="Zhou Y."/>
            <person name="Lilburn T.G."/>
            <person name="Beck B.J."/>
            <person name="De Vos P."/>
            <person name="Vandamme P."/>
            <person name="Eisen J.A."/>
            <person name="Garrity G."/>
            <person name="Hugenholtz P."/>
            <person name="Kyrpides N.C."/>
        </authorList>
    </citation>
    <scope>NUCLEOTIDE SEQUENCE [LARGE SCALE GENOMIC DNA]</scope>
    <source>
        <strain evidence="9 10">S2T63</strain>
    </source>
</reference>
<dbReference type="PANTHER" id="PTHR11404:SF6">
    <property type="entry name" value="SUPEROXIDE DISMUTASE [MN], MITOCHONDRIAL"/>
    <property type="match status" value="1"/>
</dbReference>
<dbReference type="EC" id="1.15.1.1" evidence="2 6"/>
<dbReference type="Gene3D" id="3.55.40.20">
    <property type="entry name" value="Iron/manganese superoxide dismutase, C-terminal domain"/>
    <property type="match status" value="1"/>
</dbReference>
<proteinExistence type="inferred from homology"/>
<feature type="binding site" evidence="5">
    <location>
        <position position="163"/>
    </location>
    <ligand>
        <name>Mn(2+)</name>
        <dbReference type="ChEBI" id="CHEBI:29035"/>
    </ligand>
</feature>
<comment type="function">
    <text evidence="6">Destroys radicals which are normally produced within the cells and which are toxic to biological systems.</text>
</comment>
<dbReference type="Gene3D" id="1.10.287.990">
    <property type="entry name" value="Fe,Mn superoxide dismutase (SOD) domain"/>
    <property type="match status" value="1"/>
</dbReference>
<feature type="binding site" evidence="5">
    <location>
        <position position="28"/>
    </location>
    <ligand>
        <name>Mn(2+)</name>
        <dbReference type="ChEBI" id="CHEBI:29035"/>
    </ligand>
</feature>
<evidence type="ECO:0000256" key="1">
    <source>
        <dbReference type="ARBA" id="ARBA00008714"/>
    </source>
</evidence>
<organism evidence="9 10">
    <name type="scientific">Microbacterium telephonicum</name>
    <dbReference type="NCBI Taxonomy" id="1714841"/>
    <lineage>
        <taxon>Bacteria</taxon>
        <taxon>Bacillati</taxon>
        <taxon>Actinomycetota</taxon>
        <taxon>Actinomycetes</taxon>
        <taxon>Micrococcales</taxon>
        <taxon>Microbacteriaceae</taxon>
        <taxon>Microbacterium</taxon>
    </lineage>
</organism>
<evidence type="ECO:0000256" key="4">
    <source>
        <dbReference type="ARBA" id="ARBA00023002"/>
    </source>
</evidence>